<comment type="caution">
    <text evidence="2">The sequence shown here is derived from an EMBL/GenBank/DDBJ whole genome shotgun (WGS) entry which is preliminary data.</text>
</comment>
<dbReference type="InterPro" id="IPR011089">
    <property type="entry name" value="GmrSD_C"/>
</dbReference>
<protein>
    <submittedName>
        <fullName evidence="2">HNH endonuclease</fullName>
    </submittedName>
</protein>
<proteinExistence type="predicted"/>
<keyword evidence="2" id="KW-0378">Hydrolase</keyword>
<feature type="domain" description="GmrSD restriction endonucleases C-terminal" evidence="1">
    <location>
        <begin position="29"/>
        <end position="172"/>
    </location>
</feature>
<dbReference type="AlphaFoldDB" id="A0A3S0QV21"/>
<keyword evidence="2" id="KW-0614">Plasmid</keyword>
<gene>
    <name evidence="2" type="ORF">EJ377_12235</name>
</gene>
<sequence>MVIIDKLGEESSFSFEKLRKLLLEYGKPSTDEYFREKLNGNLYEENIGATRYILSSIELSENNSREKYVNFYDRNKNQFVWTIEHILPQGENIPLHWVDMIADGNTELAEKIRKEFVHKLGNLTLTGYNSQLSNMQLDKKQDKKDKDGHYIGFKNGLSLNETISNIPIWNRDK</sequence>
<evidence type="ECO:0000313" key="2">
    <source>
        <dbReference type="EMBL" id="RTZ48383.1"/>
    </source>
</evidence>
<name>A0A3S0QV21_9FLAO</name>
<geneLocation type="plasmid" evidence="2">
    <name>unnamed</name>
</geneLocation>
<keyword evidence="2" id="KW-0540">Nuclease</keyword>
<accession>A0A3S0QV21</accession>
<dbReference type="Proteomes" id="UP000276953">
    <property type="component" value="Plasmid unnamed"/>
</dbReference>
<dbReference type="EMBL" id="RYFC01000002">
    <property type="protein sequence ID" value="RTZ48383.1"/>
    <property type="molecule type" value="Genomic_DNA"/>
</dbReference>
<reference evidence="2" key="1">
    <citation type="submission" date="2018-12" db="EMBL/GenBank/DDBJ databases">
        <title>Draft Genome Sequence of Chryseobacterium arthrosphaerae strain ED882-96 Isolated from the Blood of a Patient with Liver Cirrhosis in Taiwan.</title>
        <authorList>
            <person name="Lin J.-N."/>
            <person name="Lai C.-H."/>
            <person name="Yang C.-H."/>
            <person name="Huang Y.-H."/>
        </authorList>
    </citation>
    <scope>NUCLEOTIDE SEQUENCE [LARGE SCALE GENOMIC DNA]</scope>
    <source>
        <strain evidence="2">ED882-96</strain>
        <plasmid evidence="2">unnamed</plasmid>
    </source>
</reference>
<dbReference type="Pfam" id="PF07510">
    <property type="entry name" value="GmrSD_C"/>
    <property type="match status" value="1"/>
</dbReference>
<keyword evidence="2" id="KW-0255">Endonuclease</keyword>
<evidence type="ECO:0000259" key="1">
    <source>
        <dbReference type="Pfam" id="PF07510"/>
    </source>
</evidence>
<organism evidence="2">
    <name type="scientific">Chryseobacterium arthrosphaerae</name>
    <dbReference type="NCBI Taxonomy" id="651561"/>
    <lineage>
        <taxon>Bacteria</taxon>
        <taxon>Pseudomonadati</taxon>
        <taxon>Bacteroidota</taxon>
        <taxon>Flavobacteriia</taxon>
        <taxon>Flavobacteriales</taxon>
        <taxon>Weeksellaceae</taxon>
        <taxon>Chryseobacterium group</taxon>
        <taxon>Chryseobacterium</taxon>
    </lineage>
</organism>
<dbReference type="GO" id="GO:0004519">
    <property type="term" value="F:endonuclease activity"/>
    <property type="evidence" value="ECO:0007669"/>
    <property type="project" value="UniProtKB-KW"/>
</dbReference>